<dbReference type="EMBL" id="JAEMUH010000018">
    <property type="protein sequence ID" value="MBJ7552337.1"/>
    <property type="molecule type" value="Genomic_DNA"/>
</dbReference>
<evidence type="ECO:0000256" key="5">
    <source>
        <dbReference type="HAMAP-Rule" id="MF_01114"/>
    </source>
</evidence>
<comment type="caution">
    <text evidence="9">The sequence shown here is derived from an EMBL/GenBank/DDBJ whole genome shotgun (WGS) entry which is preliminary data.</text>
</comment>
<evidence type="ECO:0000259" key="6">
    <source>
        <dbReference type="Pfam" id="PF02631"/>
    </source>
</evidence>
<reference evidence="9 10" key="1">
    <citation type="submission" date="2020-12" db="EMBL/GenBank/DDBJ databases">
        <title>Comparative genome analysis of fungal antagonists Marinomonas ostreistagni 398 and M. spartinae 468.</title>
        <authorList>
            <person name="Fields J.L."/>
            <person name="Mavrodi O.V."/>
            <person name="Biber P.D."/>
            <person name="Indest K.J."/>
            <person name="Mavrodi D.V."/>
        </authorList>
    </citation>
    <scope>NUCLEOTIDE SEQUENCE [LARGE SCALE GENOMIC DNA]</scope>
    <source>
        <strain evidence="9 10">USM7</strain>
    </source>
</reference>
<dbReference type="InterPro" id="IPR053926">
    <property type="entry name" value="RecX_HTH_1st"/>
</dbReference>
<keyword evidence="10" id="KW-1185">Reference proteome</keyword>
<evidence type="ECO:0000313" key="10">
    <source>
        <dbReference type="Proteomes" id="UP000598488"/>
    </source>
</evidence>
<comment type="function">
    <text evidence="5">Modulates RecA activity.</text>
</comment>
<comment type="similarity">
    <text evidence="2 5">Belongs to the RecX family.</text>
</comment>
<evidence type="ECO:0000313" key="9">
    <source>
        <dbReference type="EMBL" id="MBJ7552337.1"/>
    </source>
</evidence>
<evidence type="ECO:0000256" key="2">
    <source>
        <dbReference type="ARBA" id="ARBA00009695"/>
    </source>
</evidence>
<dbReference type="InterPro" id="IPR053925">
    <property type="entry name" value="RecX_HTH_3rd"/>
</dbReference>
<sequence>MSHSDIRNYALWLLGSREHSTHEMRQKLLRKGFEEEGIALIIEDLTSINYLSDQRFAEAFCRSKAAKPLGKQRILNELRRKGISDDQTKQALNSLDVDWFELALNLKQRKFGDAVEQDYQKKSKQMRYLLYRGFGYDEVRYAIEEDSAEQE</sequence>
<evidence type="ECO:0000256" key="3">
    <source>
        <dbReference type="ARBA" id="ARBA00018111"/>
    </source>
</evidence>
<feature type="domain" description="RecX third three-helical" evidence="7">
    <location>
        <begin position="97"/>
        <end position="143"/>
    </location>
</feature>
<gene>
    <name evidence="5" type="primary">recX</name>
    <name evidence="9" type="ORF">JHD44_16730</name>
</gene>
<accession>A0ABS0ZFE1</accession>
<dbReference type="Pfam" id="PF21981">
    <property type="entry name" value="RecX_HTH3"/>
    <property type="match status" value="1"/>
</dbReference>
<dbReference type="Pfam" id="PF21982">
    <property type="entry name" value="RecX_HTH1"/>
    <property type="match status" value="1"/>
</dbReference>
<dbReference type="InterPro" id="IPR003783">
    <property type="entry name" value="Regulatory_RecX"/>
</dbReference>
<protein>
    <recommendedName>
        <fullName evidence="3 5">Regulatory protein RecX</fullName>
    </recommendedName>
</protein>
<feature type="domain" description="RecX first three-helical" evidence="8">
    <location>
        <begin position="7"/>
        <end position="45"/>
    </location>
</feature>
<dbReference type="HAMAP" id="MF_01114">
    <property type="entry name" value="RecX"/>
    <property type="match status" value="1"/>
</dbReference>
<comment type="subcellular location">
    <subcellularLocation>
        <location evidence="1 5">Cytoplasm</location>
    </subcellularLocation>
</comment>
<evidence type="ECO:0000256" key="1">
    <source>
        <dbReference type="ARBA" id="ARBA00004496"/>
    </source>
</evidence>
<dbReference type="Proteomes" id="UP000598488">
    <property type="component" value="Unassembled WGS sequence"/>
</dbReference>
<keyword evidence="4 5" id="KW-0963">Cytoplasm</keyword>
<dbReference type="RefSeq" id="WP_199463909.1">
    <property type="nucleotide sequence ID" value="NZ_JAEMUH010000018.1"/>
</dbReference>
<dbReference type="InterPro" id="IPR053924">
    <property type="entry name" value="RecX_HTH_2nd"/>
</dbReference>
<evidence type="ECO:0000259" key="8">
    <source>
        <dbReference type="Pfam" id="PF21982"/>
    </source>
</evidence>
<organism evidence="9 10">
    <name type="scientific">Marinomonas ostreistagni</name>
    <dbReference type="NCBI Taxonomy" id="359209"/>
    <lineage>
        <taxon>Bacteria</taxon>
        <taxon>Pseudomonadati</taxon>
        <taxon>Pseudomonadota</taxon>
        <taxon>Gammaproteobacteria</taxon>
        <taxon>Oceanospirillales</taxon>
        <taxon>Oceanospirillaceae</taxon>
        <taxon>Marinomonas</taxon>
    </lineage>
</organism>
<proteinExistence type="inferred from homology"/>
<dbReference type="PANTHER" id="PTHR33602">
    <property type="entry name" value="REGULATORY PROTEIN RECX FAMILY PROTEIN"/>
    <property type="match status" value="1"/>
</dbReference>
<name>A0ABS0ZFE1_9GAMM</name>
<feature type="domain" description="RecX second three-helical" evidence="6">
    <location>
        <begin position="52"/>
        <end position="92"/>
    </location>
</feature>
<dbReference type="Pfam" id="PF02631">
    <property type="entry name" value="RecX_HTH2"/>
    <property type="match status" value="1"/>
</dbReference>
<dbReference type="Gene3D" id="1.10.10.10">
    <property type="entry name" value="Winged helix-like DNA-binding domain superfamily/Winged helix DNA-binding domain"/>
    <property type="match status" value="3"/>
</dbReference>
<evidence type="ECO:0000259" key="7">
    <source>
        <dbReference type="Pfam" id="PF21981"/>
    </source>
</evidence>
<dbReference type="InterPro" id="IPR036388">
    <property type="entry name" value="WH-like_DNA-bd_sf"/>
</dbReference>
<evidence type="ECO:0000256" key="4">
    <source>
        <dbReference type="ARBA" id="ARBA00022490"/>
    </source>
</evidence>
<dbReference type="PANTHER" id="PTHR33602:SF1">
    <property type="entry name" value="REGULATORY PROTEIN RECX FAMILY PROTEIN"/>
    <property type="match status" value="1"/>
</dbReference>